<name>A0A089P0P2_9HYPH</name>
<dbReference type="HOGENOM" id="CLU_3292339_0_0_5"/>
<evidence type="ECO:0000313" key="1">
    <source>
        <dbReference type="EMBL" id="AIQ92335.1"/>
    </source>
</evidence>
<dbReference type="AlphaFoldDB" id="A0A089P0P2"/>
<keyword evidence="2" id="KW-1185">Reference proteome</keyword>
<dbReference type="Proteomes" id="UP000029492">
    <property type="component" value="Chromosome"/>
</dbReference>
<evidence type="ECO:0000313" key="2">
    <source>
        <dbReference type="Proteomes" id="UP000029492"/>
    </source>
</evidence>
<dbReference type="EMBL" id="CP003811">
    <property type="protein sequence ID" value="AIQ92335.1"/>
    <property type="molecule type" value="Genomic_DNA"/>
</dbReference>
<dbReference type="STRING" id="693986.MOC_4580"/>
<dbReference type="KEGG" id="mor:MOC_4580"/>
<gene>
    <name evidence="1" type="ORF">MOC_4580</name>
</gene>
<protein>
    <submittedName>
        <fullName evidence="1">Protein of unassigned function</fullName>
    </submittedName>
</protein>
<organism evidence="1 2">
    <name type="scientific">Methylobacterium oryzae CBMB20</name>
    <dbReference type="NCBI Taxonomy" id="693986"/>
    <lineage>
        <taxon>Bacteria</taxon>
        <taxon>Pseudomonadati</taxon>
        <taxon>Pseudomonadota</taxon>
        <taxon>Alphaproteobacteria</taxon>
        <taxon>Hyphomicrobiales</taxon>
        <taxon>Methylobacteriaceae</taxon>
        <taxon>Methylobacterium</taxon>
    </lineage>
</organism>
<proteinExistence type="predicted"/>
<accession>A0A089P0P2</accession>
<reference evidence="1 2" key="1">
    <citation type="journal article" date="2014" name="PLoS ONE">
        <title>Genome Information of Methylobacterium oryzae, a Plant-Probiotic Methylotroph in the Phyllosphere.</title>
        <authorList>
            <person name="Kwak M.J."/>
            <person name="Jeong H."/>
            <person name="Madhaiyan M."/>
            <person name="Lee Y."/>
            <person name="Sa T.M."/>
            <person name="Oh T.K."/>
            <person name="Kim J.F."/>
        </authorList>
    </citation>
    <scope>NUCLEOTIDE SEQUENCE [LARGE SCALE GENOMIC DNA]</scope>
    <source>
        <strain evidence="1 2">CBMB20</strain>
    </source>
</reference>
<sequence>MIHLKRPTMRSVQFRTFARRDRLYSTNNTAERLFTDSKMQ</sequence>